<gene>
    <name evidence="3" type="ORF">HO173_001277</name>
</gene>
<name>A0A8H6L9L8_9LECA</name>
<protein>
    <submittedName>
        <fullName evidence="3">Uncharacterized protein</fullName>
    </submittedName>
</protein>
<evidence type="ECO:0000313" key="3">
    <source>
        <dbReference type="EMBL" id="KAF6240606.1"/>
    </source>
</evidence>
<proteinExistence type="predicted"/>
<keyword evidence="2" id="KW-0812">Transmembrane</keyword>
<feature type="compositionally biased region" description="Pro residues" evidence="1">
    <location>
        <begin position="199"/>
        <end position="214"/>
    </location>
</feature>
<evidence type="ECO:0000313" key="4">
    <source>
        <dbReference type="Proteomes" id="UP000578531"/>
    </source>
</evidence>
<feature type="transmembrane region" description="Helical" evidence="2">
    <location>
        <begin position="20"/>
        <end position="43"/>
    </location>
</feature>
<dbReference type="GeneID" id="59282952"/>
<dbReference type="OrthoDB" id="5420558at2759"/>
<organism evidence="3 4">
    <name type="scientific">Letharia columbiana</name>
    <dbReference type="NCBI Taxonomy" id="112416"/>
    <lineage>
        <taxon>Eukaryota</taxon>
        <taxon>Fungi</taxon>
        <taxon>Dikarya</taxon>
        <taxon>Ascomycota</taxon>
        <taxon>Pezizomycotina</taxon>
        <taxon>Lecanoromycetes</taxon>
        <taxon>OSLEUM clade</taxon>
        <taxon>Lecanoromycetidae</taxon>
        <taxon>Lecanorales</taxon>
        <taxon>Lecanorineae</taxon>
        <taxon>Parmeliaceae</taxon>
        <taxon>Letharia</taxon>
    </lineage>
</organism>
<evidence type="ECO:0000256" key="1">
    <source>
        <dbReference type="SAM" id="MobiDB-lite"/>
    </source>
</evidence>
<dbReference type="RefSeq" id="XP_037169865.1">
    <property type="nucleotide sequence ID" value="XM_037303218.1"/>
</dbReference>
<evidence type="ECO:0000256" key="2">
    <source>
        <dbReference type="SAM" id="Phobius"/>
    </source>
</evidence>
<dbReference type="EMBL" id="JACCJC010000003">
    <property type="protein sequence ID" value="KAF6240606.1"/>
    <property type="molecule type" value="Genomic_DNA"/>
</dbReference>
<keyword evidence="4" id="KW-1185">Reference proteome</keyword>
<accession>A0A8H6L9L8</accession>
<dbReference type="Proteomes" id="UP000578531">
    <property type="component" value="Unassembled WGS sequence"/>
</dbReference>
<keyword evidence="2" id="KW-1133">Transmembrane helix</keyword>
<feature type="region of interest" description="Disordered" evidence="1">
    <location>
        <begin position="189"/>
        <end position="240"/>
    </location>
</feature>
<comment type="caution">
    <text evidence="3">The sequence shown here is derived from an EMBL/GenBank/DDBJ whole genome shotgun (WGS) entry which is preliminary data.</text>
</comment>
<reference evidence="3 4" key="1">
    <citation type="journal article" date="2020" name="Genomics">
        <title>Complete, high-quality genomes from long-read metagenomic sequencing of two wolf lichen thalli reveals enigmatic genome architecture.</title>
        <authorList>
            <person name="McKenzie S.K."/>
            <person name="Walston R.F."/>
            <person name="Allen J.L."/>
        </authorList>
    </citation>
    <scope>NUCLEOTIDE SEQUENCE [LARGE SCALE GENOMIC DNA]</scope>
    <source>
        <strain evidence="3">WasteWater2</strain>
    </source>
</reference>
<keyword evidence="2" id="KW-0472">Membrane</keyword>
<dbReference type="AlphaFoldDB" id="A0A8H6L9L8"/>
<sequence>MSFAPILGPESSSQAHLRSFFFAYLASVAALCSSLLAGMSALVDNLAMRIPPSSCIVCQFKKLRASCSNTENKTTVLVFDPSTGVYTLKKIEDIDAEKQNFIYRKGLPTSAQSIKVQLPGETKLLAEVRVDSARTRQGLKHQRSLVDGFYIMPGRPGAQMTMNPKRTREDQLAELPAPGFFNQTRHPVELPADETSPVPALPSSPTPLLLPPRTPPKDARKAPQLLAPPPREVFPEKRTSYGSSLGSASIHIAYLPSHQDDVERDEIPDPCNVSPSIPHSGLRVSILRGLIDA</sequence>